<evidence type="ECO:0000313" key="2">
    <source>
        <dbReference type="Proteomes" id="UP000265520"/>
    </source>
</evidence>
<sequence length="69" mass="7738">TVLRTIEDQIALQIKGLQEAMLKRSDLVSNVVKKDILLMIVGIQGLTASTVRNRVTLPEIAVLQKRNRQ</sequence>
<evidence type="ECO:0000313" key="1">
    <source>
        <dbReference type="EMBL" id="MCI54717.1"/>
    </source>
</evidence>
<comment type="caution">
    <text evidence="1">The sequence shown here is derived from an EMBL/GenBank/DDBJ whole genome shotgun (WGS) entry which is preliminary data.</text>
</comment>
<dbReference type="EMBL" id="LXQA010483983">
    <property type="protein sequence ID" value="MCI54717.1"/>
    <property type="molecule type" value="Genomic_DNA"/>
</dbReference>
<dbReference type="AlphaFoldDB" id="A0A392T2W0"/>
<keyword evidence="2" id="KW-1185">Reference proteome</keyword>
<name>A0A392T2W0_9FABA</name>
<feature type="non-terminal residue" evidence="1">
    <location>
        <position position="1"/>
    </location>
</feature>
<protein>
    <submittedName>
        <fullName evidence="1">Uncharacterized protein</fullName>
    </submittedName>
</protein>
<reference evidence="1 2" key="1">
    <citation type="journal article" date="2018" name="Front. Plant Sci.">
        <title>Red Clover (Trifolium pratense) and Zigzag Clover (T. medium) - A Picture of Genomic Similarities and Differences.</title>
        <authorList>
            <person name="Dluhosova J."/>
            <person name="Istvanek J."/>
            <person name="Nedelnik J."/>
            <person name="Repkova J."/>
        </authorList>
    </citation>
    <scope>NUCLEOTIDE SEQUENCE [LARGE SCALE GENOMIC DNA]</scope>
    <source>
        <strain evidence="2">cv. 10/8</strain>
        <tissue evidence="1">Leaf</tissue>
    </source>
</reference>
<accession>A0A392T2W0</accession>
<dbReference type="Proteomes" id="UP000265520">
    <property type="component" value="Unassembled WGS sequence"/>
</dbReference>
<proteinExistence type="predicted"/>
<organism evidence="1 2">
    <name type="scientific">Trifolium medium</name>
    <dbReference type="NCBI Taxonomy" id="97028"/>
    <lineage>
        <taxon>Eukaryota</taxon>
        <taxon>Viridiplantae</taxon>
        <taxon>Streptophyta</taxon>
        <taxon>Embryophyta</taxon>
        <taxon>Tracheophyta</taxon>
        <taxon>Spermatophyta</taxon>
        <taxon>Magnoliopsida</taxon>
        <taxon>eudicotyledons</taxon>
        <taxon>Gunneridae</taxon>
        <taxon>Pentapetalae</taxon>
        <taxon>rosids</taxon>
        <taxon>fabids</taxon>
        <taxon>Fabales</taxon>
        <taxon>Fabaceae</taxon>
        <taxon>Papilionoideae</taxon>
        <taxon>50 kb inversion clade</taxon>
        <taxon>NPAAA clade</taxon>
        <taxon>Hologalegina</taxon>
        <taxon>IRL clade</taxon>
        <taxon>Trifolieae</taxon>
        <taxon>Trifolium</taxon>
    </lineage>
</organism>